<dbReference type="InterPro" id="IPR005174">
    <property type="entry name" value="KIB1-4_b-propeller"/>
</dbReference>
<reference evidence="2" key="1">
    <citation type="submission" date="2020-03" db="EMBL/GenBank/DDBJ databases">
        <title>Castanea mollissima Vanexum genome sequencing.</title>
        <authorList>
            <person name="Staton M."/>
        </authorList>
    </citation>
    <scope>NUCLEOTIDE SEQUENCE</scope>
    <source>
        <tissue evidence="2">Leaf</tissue>
    </source>
</reference>
<comment type="caution">
    <text evidence="2">The sequence shown here is derived from an EMBL/GenBank/DDBJ whole genome shotgun (WGS) entry which is preliminary data.</text>
</comment>
<dbReference type="InterPro" id="IPR051304">
    <property type="entry name" value="SCF_F-box_domain"/>
</dbReference>
<feature type="domain" description="KIB1-4 beta-propeller" evidence="1">
    <location>
        <begin position="82"/>
        <end position="276"/>
    </location>
</feature>
<evidence type="ECO:0000259" key="1">
    <source>
        <dbReference type="Pfam" id="PF03478"/>
    </source>
</evidence>
<dbReference type="EMBL" id="JRKL02003190">
    <property type="protein sequence ID" value="KAF3956123.1"/>
    <property type="molecule type" value="Genomic_DNA"/>
</dbReference>
<evidence type="ECO:0000313" key="3">
    <source>
        <dbReference type="Proteomes" id="UP000737018"/>
    </source>
</evidence>
<dbReference type="Gene3D" id="1.20.1280.50">
    <property type="match status" value="1"/>
</dbReference>
<accession>A0A8J4R1T3</accession>
<dbReference type="OrthoDB" id="638130at2759"/>
<dbReference type="PANTHER" id="PTHR47123">
    <property type="entry name" value="F-BOX PROTEIN SKIP23"/>
    <property type="match status" value="1"/>
</dbReference>
<protein>
    <recommendedName>
        <fullName evidence="1">KIB1-4 beta-propeller domain-containing protein</fullName>
    </recommendedName>
</protein>
<evidence type="ECO:0000313" key="2">
    <source>
        <dbReference type="EMBL" id="KAF3956123.1"/>
    </source>
</evidence>
<dbReference type="Pfam" id="PF03478">
    <property type="entry name" value="Beta-prop_KIB1-4"/>
    <property type="match status" value="1"/>
</dbReference>
<organism evidence="2 3">
    <name type="scientific">Castanea mollissima</name>
    <name type="common">Chinese chestnut</name>
    <dbReference type="NCBI Taxonomy" id="60419"/>
    <lineage>
        <taxon>Eukaryota</taxon>
        <taxon>Viridiplantae</taxon>
        <taxon>Streptophyta</taxon>
        <taxon>Embryophyta</taxon>
        <taxon>Tracheophyta</taxon>
        <taxon>Spermatophyta</taxon>
        <taxon>Magnoliopsida</taxon>
        <taxon>eudicotyledons</taxon>
        <taxon>Gunneridae</taxon>
        <taxon>Pentapetalae</taxon>
        <taxon>rosids</taxon>
        <taxon>fabids</taxon>
        <taxon>Fagales</taxon>
        <taxon>Fagaceae</taxon>
        <taxon>Castanea</taxon>
    </lineage>
</organism>
<proteinExistence type="predicted"/>
<dbReference type="PANTHER" id="PTHR47123:SF28">
    <property type="entry name" value="F-BOX DOMAIN-CONTAINING PROTEIN"/>
    <property type="match status" value="1"/>
</dbReference>
<gene>
    <name evidence="2" type="ORF">CMV_018731</name>
</gene>
<sequence length="294" mass="33504">MDNGERVEWSELPKELLPTIGKKLDTRIDIVRFRSVCNTWRSSIPLFRSNSPRFPLIFPSPLRTPAYLCQSTIYRLQSLNPSSTSSNKAWLIKVEQDSNSGGKFRLFDPISNRRTRYPNKTLNLFDFRLVELTKAYTLRYQVRASSISTNEIEQVLSVCDISIFGVNKVVMFPDSPWTNVNASAAFVIFNDGKLGFAKSGDEELILVDRNSFDYDDIIVYKGQFYVINSLGIVSWIDHSSLKLVQFLPPLCGLGSQKHLVESCGALYVVDRIGMLWYMKWAKHGFVDLTAAIYV</sequence>
<keyword evidence="3" id="KW-1185">Reference proteome</keyword>
<dbReference type="Proteomes" id="UP000737018">
    <property type="component" value="Unassembled WGS sequence"/>
</dbReference>
<dbReference type="AlphaFoldDB" id="A0A8J4R1T3"/>
<name>A0A8J4R1T3_9ROSI</name>